<gene>
    <name evidence="1" type="primary">ORC1_1</name>
    <name evidence="1" type="ORF">LPJ66_008392</name>
</gene>
<reference evidence="1" key="1">
    <citation type="submission" date="2022-07" db="EMBL/GenBank/DDBJ databases">
        <title>Phylogenomic reconstructions and comparative analyses of Kickxellomycotina fungi.</title>
        <authorList>
            <person name="Reynolds N.K."/>
            <person name="Stajich J.E."/>
            <person name="Barry K."/>
            <person name="Grigoriev I.V."/>
            <person name="Crous P."/>
            <person name="Smith M.E."/>
        </authorList>
    </citation>
    <scope>NUCLEOTIDE SEQUENCE</scope>
    <source>
        <strain evidence="1">Benny 63K</strain>
    </source>
</reference>
<keyword evidence="2" id="KW-1185">Reference proteome</keyword>
<dbReference type="Proteomes" id="UP001150581">
    <property type="component" value="Unassembled WGS sequence"/>
</dbReference>
<evidence type="ECO:0000313" key="1">
    <source>
        <dbReference type="EMBL" id="KAJ1888784.1"/>
    </source>
</evidence>
<protein>
    <submittedName>
        <fullName evidence="1">Origin recognition complex, subunit 1</fullName>
    </submittedName>
</protein>
<organism evidence="1 2">
    <name type="scientific">Kickxella alabastrina</name>
    <dbReference type="NCBI Taxonomy" id="61397"/>
    <lineage>
        <taxon>Eukaryota</taxon>
        <taxon>Fungi</taxon>
        <taxon>Fungi incertae sedis</taxon>
        <taxon>Zoopagomycota</taxon>
        <taxon>Kickxellomycotina</taxon>
        <taxon>Kickxellomycetes</taxon>
        <taxon>Kickxellales</taxon>
        <taxon>Kickxellaceae</taxon>
        <taxon>Kickxella</taxon>
    </lineage>
</organism>
<dbReference type="EMBL" id="JANBPG010001675">
    <property type="protein sequence ID" value="KAJ1888784.1"/>
    <property type="molecule type" value="Genomic_DNA"/>
</dbReference>
<accession>A0ACC1I7N9</accession>
<comment type="caution">
    <text evidence="1">The sequence shown here is derived from an EMBL/GenBank/DDBJ whole genome shotgun (WGS) entry which is preliminary data.</text>
</comment>
<proteinExistence type="predicted"/>
<evidence type="ECO:0000313" key="2">
    <source>
        <dbReference type="Proteomes" id="UP001150581"/>
    </source>
</evidence>
<name>A0ACC1I7N9_9FUNG</name>
<sequence length="768" mass="85509">MSQSAHRSKVASKLDKAAKRAQRRQHISHDSDSDSEVEVEWGQKLHPTETTNSTTGNERRITRHSGLSNKNEYKSVLVNGTEYHAGQTIQIRSSSSHEDQPYLGLIFKLWENEAGEKQMVTRWLLRKGEMFLGKKKALVEDVGDREVLYSNSDDLVNPDLILGELEVCGDKRFKTMSVKKQTEEVWVCRRYFNEHTAFVGELDWDEFYRLGRALDPVVEREMFAHVEKKKPLGKEAATLIGRAKVAARRARGGAAAATTGGSTARKGAAGRTKKRKADSDVDMEDNSENSGDEPDTEDESFAPAEMAPPAKDLPTRTASRTPARATRGKAVPGAKRRMRLQDLQHPASVTATILKRASKILTATSSTNSSSGKTIYETARQRLHVSAVPDTLPCREDEFAEIYGSLYNAIEERNSMCMYISGVPGTGKTATVYEVIRTLQENSEDGELSEFQYIELNGMKMTEPSQAYAQLWQAISGGEKATPRHAAQLLERHFSAPSPRRHTYVVLMDELDLLVTKSQSIMYNFFDWPHRPHAKLIVIAIANTMDLPERMLSHKVSSRLGLTRINFQPYTHLQLMTIVMSRLEGCLAFDSDAVELCARKISAVSGDARRALDVCRRAVEMVETEAEEKAVENDSGSSREDLLVTMLVIDRAVKEMYASGQIAFIQSAPLQHKVFLVALRAAIRKAGVPEVSLGDVAFIHRQLCQMHELSVPSYEQISAVCAQLGATRCILTESSLLDVHQLVRLAIAEDDITVALRPDALFQKICVS</sequence>